<reference evidence="1 2" key="1">
    <citation type="journal article" date="2019" name="Int. J. Syst. Evol. Microbiol.">
        <title>The Global Catalogue of Microorganisms (GCM) 10K type strain sequencing project: providing services to taxonomists for standard genome sequencing and annotation.</title>
        <authorList>
            <consortium name="The Broad Institute Genomics Platform"/>
            <consortium name="The Broad Institute Genome Sequencing Center for Infectious Disease"/>
            <person name="Wu L."/>
            <person name="Ma J."/>
        </authorList>
    </citation>
    <scope>NUCLEOTIDE SEQUENCE [LARGE SCALE GENOMIC DNA]</scope>
    <source>
        <strain evidence="1 2">CGMCC 1.12859</strain>
    </source>
</reference>
<dbReference type="AlphaFoldDB" id="A0ABD6BLL9"/>
<gene>
    <name evidence="1" type="ORF">ACFSAU_00755</name>
</gene>
<keyword evidence="2" id="KW-1185">Reference proteome</keyword>
<protein>
    <submittedName>
        <fullName evidence="1">Uncharacterized protein</fullName>
    </submittedName>
</protein>
<organism evidence="1 2">
    <name type="scientific">Halolamina litorea</name>
    <dbReference type="NCBI Taxonomy" id="1515593"/>
    <lineage>
        <taxon>Archaea</taxon>
        <taxon>Methanobacteriati</taxon>
        <taxon>Methanobacteriota</taxon>
        <taxon>Stenosarchaea group</taxon>
        <taxon>Halobacteria</taxon>
        <taxon>Halobacteriales</taxon>
        <taxon>Haloferacaceae</taxon>
    </lineage>
</organism>
<dbReference type="EMBL" id="JBHUCZ010000001">
    <property type="protein sequence ID" value="MFD1566013.1"/>
    <property type="molecule type" value="Genomic_DNA"/>
</dbReference>
<dbReference type="Proteomes" id="UP001597139">
    <property type="component" value="Unassembled WGS sequence"/>
</dbReference>
<comment type="caution">
    <text evidence="1">The sequence shown here is derived from an EMBL/GenBank/DDBJ whole genome shotgun (WGS) entry which is preliminary data.</text>
</comment>
<dbReference type="RefSeq" id="WP_267645254.1">
    <property type="nucleotide sequence ID" value="NZ_JANHGR010000001.1"/>
</dbReference>
<proteinExistence type="predicted"/>
<sequence length="118" mass="12731">MIPEPSPDDTPFLEPFTISVPAGSKGTVTFVPEESGSTFYLASVAISKEEQTTYEIRDDSTPMYGPAAVPPTDIDDSGVTWVPCQSFESSLKVIIKNVSSTQRTYTVLPMGYETVEGA</sequence>
<evidence type="ECO:0000313" key="1">
    <source>
        <dbReference type="EMBL" id="MFD1566013.1"/>
    </source>
</evidence>
<evidence type="ECO:0000313" key="2">
    <source>
        <dbReference type="Proteomes" id="UP001597139"/>
    </source>
</evidence>
<accession>A0ABD6BLL9</accession>
<name>A0ABD6BLL9_9EURY</name>